<gene>
    <name evidence="1" type="ORF">M501DRAFT_1013420</name>
</gene>
<dbReference type="OrthoDB" id="5169850at2759"/>
<dbReference type="EMBL" id="MU006090">
    <property type="protein sequence ID" value="KAF2842052.1"/>
    <property type="molecule type" value="Genomic_DNA"/>
</dbReference>
<dbReference type="AlphaFoldDB" id="A0A9P4VUJ9"/>
<proteinExistence type="predicted"/>
<keyword evidence="2" id="KW-1185">Reference proteome</keyword>
<dbReference type="Gene3D" id="3.40.630.30">
    <property type="match status" value="1"/>
</dbReference>
<organism evidence="1 2">
    <name type="scientific">Patellaria atrata CBS 101060</name>
    <dbReference type="NCBI Taxonomy" id="1346257"/>
    <lineage>
        <taxon>Eukaryota</taxon>
        <taxon>Fungi</taxon>
        <taxon>Dikarya</taxon>
        <taxon>Ascomycota</taxon>
        <taxon>Pezizomycotina</taxon>
        <taxon>Dothideomycetes</taxon>
        <taxon>Dothideomycetes incertae sedis</taxon>
        <taxon>Patellariales</taxon>
        <taxon>Patellariaceae</taxon>
        <taxon>Patellaria</taxon>
    </lineage>
</organism>
<sequence>MTDPNLTSRYEIRRLSPEHIEWVKAISAHCTIFCSSVWPVVYPDHKEQRCYQFFNDVSYLVEHQINSGMSFGVFDKQYVYKHPESASVGGALYWDEDDLEHHDVDGHFLLREMDFPLVAFALSCDGAQPLDPERLRPLCDQMPLIETVSSNLESHIAPNAKEWQPIGPKDILMRAGTCTRQDYAGQGLMTMLSRFVMREAAAEGYRAIQIKTTSDAVEKAWFYPPEPFRALLVSEFSAETCEEIHPSGRPFKPFYPSKQRFAQIVVDLKTDDSTPPALVSSVGAPL</sequence>
<dbReference type="SUPFAM" id="SSF55729">
    <property type="entry name" value="Acyl-CoA N-acyltransferases (Nat)"/>
    <property type="match status" value="1"/>
</dbReference>
<evidence type="ECO:0000313" key="2">
    <source>
        <dbReference type="Proteomes" id="UP000799429"/>
    </source>
</evidence>
<evidence type="ECO:0000313" key="1">
    <source>
        <dbReference type="EMBL" id="KAF2842052.1"/>
    </source>
</evidence>
<name>A0A9P4VUJ9_9PEZI</name>
<protein>
    <submittedName>
        <fullName evidence="1">Uncharacterized protein</fullName>
    </submittedName>
</protein>
<reference evidence="1" key="1">
    <citation type="journal article" date="2020" name="Stud. Mycol.">
        <title>101 Dothideomycetes genomes: a test case for predicting lifestyles and emergence of pathogens.</title>
        <authorList>
            <person name="Haridas S."/>
            <person name="Albert R."/>
            <person name="Binder M."/>
            <person name="Bloem J."/>
            <person name="Labutti K."/>
            <person name="Salamov A."/>
            <person name="Andreopoulos B."/>
            <person name="Baker S."/>
            <person name="Barry K."/>
            <person name="Bills G."/>
            <person name="Bluhm B."/>
            <person name="Cannon C."/>
            <person name="Castanera R."/>
            <person name="Culley D."/>
            <person name="Daum C."/>
            <person name="Ezra D."/>
            <person name="Gonzalez J."/>
            <person name="Henrissat B."/>
            <person name="Kuo A."/>
            <person name="Liang C."/>
            <person name="Lipzen A."/>
            <person name="Lutzoni F."/>
            <person name="Magnuson J."/>
            <person name="Mondo S."/>
            <person name="Nolan M."/>
            <person name="Ohm R."/>
            <person name="Pangilinan J."/>
            <person name="Park H.-J."/>
            <person name="Ramirez L."/>
            <person name="Alfaro M."/>
            <person name="Sun H."/>
            <person name="Tritt A."/>
            <person name="Yoshinaga Y."/>
            <person name="Zwiers L.-H."/>
            <person name="Turgeon B."/>
            <person name="Goodwin S."/>
            <person name="Spatafora J."/>
            <person name="Crous P."/>
            <person name="Grigoriev I."/>
        </authorList>
    </citation>
    <scope>NUCLEOTIDE SEQUENCE</scope>
    <source>
        <strain evidence="1">CBS 101060</strain>
    </source>
</reference>
<dbReference type="InterPro" id="IPR016181">
    <property type="entry name" value="Acyl_CoA_acyltransferase"/>
</dbReference>
<comment type="caution">
    <text evidence="1">The sequence shown here is derived from an EMBL/GenBank/DDBJ whole genome shotgun (WGS) entry which is preliminary data.</text>
</comment>
<dbReference type="Proteomes" id="UP000799429">
    <property type="component" value="Unassembled WGS sequence"/>
</dbReference>
<accession>A0A9P4VUJ9</accession>